<dbReference type="InParanoid" id="A0A3N4KII1"/>
<accession>A0A3N4KII1</accession>
<feature type="domain" description="SAM-dependent methyltransferase TRM5/TYW2-type" evidence="7">
    <location>
        <begin position="1"/>
        <end position="208"/>
    </location>
</feature>
<keyword evidence="3" id="KW-0808">Transferase</keyword>
<dbReference type="PROSITE" id="PS51684">
    <property type="entry name" value="SAM_MT_TRM5_TYW2"/>
    <property type="match status" value="1"/>
</dbReference>
<reference evidence="8 9" key="1">
    <citation type="journal article" date="2018" name="Nat. Ecol. Evol.">
        <title>Pezizomycetes genomes reveal the molecular basis of ectomycorrhizal truffle lifestyle.</title>
        <authorList>
            <person name="Murat C."/>
            <person name="Payen T."/>
            <person name="Noel B."/>
            <person name="Kuo A."/>
            <person name="Morin E."/>
            <person name="Chen J."/>
            <person name="Kohler A."/>
            <person name="Krizsan K."/>
            <person name="Balestrini R."/>
            <person name="Da Silva C."/>
            <person name="Montanini B."/>
            <person name="Hainaut M."/>
            <person name="Levati E."/>
            <person name="Barry K.W."/>
            <person name="Belfiori B."/>
            <person name="Cichocki N."/>
            <person name="Clum A."/>
            <person name="Dockter R.B."/>
            <person name="Fauchery L."/>
            <person name="Guy J."/>
            <person name="Iotti M."/>
            <person name="Le Tacon F."/>
            <person name="Lindquist E.A."/>
            <person name="Lipzen A."/>
            <person name="Malagnac F."/>
            <person name="Mello A."/>
            <person name="Molinier V."/>
            <person name="Miyauchi S."/>
            <person name="Poulain J."/>
            <person name="Riccioni C."/>
            <person name="Rubini A."/>
            <person name="Sitrit Y."/>
            <person name="Splivallo R."/>
            <person name="Traeger S."/>
            <person name="Wang M."/>
            <person name="Zifcakova L."/>
            <person name="Wipf D."/>
            <person name="Zambonelli A."/>
            <person name="Paolocci F."/>
            <person name="Nowrousian M."/>
            <person name="Ottonello S."/>
            <person name="Baldrian P."/>
            <person name="Spatafora J.W."/>
            <person name="Henrissat B."/>
            <person name="Nagy L.G."/>
            <person name="Aury J.M."/>
            <person name="Wincker P."/>
            <person name="Grigoriev I.V."/>
            <person name="Bonfante P."/>
            <person name="Martin F.M."/>
        </authorList>
    </citation>
    <scope>NUCLEOTIDE SEQUENCE [LARGE SCALE GENOMIC DNA]</scope>
    <source>
        <strain evidence="8 9">CCBAS932</strain>
    </source>
</reference>
<organism evidence="8 9">
    <name type="scientific">Morchella conica CCBAS932</name>
    <dbReference type="NCBI Taxonomy" id="1392247"/>
    <lineage>
        <taxon>Eukaryota</taxon>
        <taxon>Fungi</taxon>
        <taxon>Dikarya</taxon>
        <taxon>Ascomycota</taxon>
        <taxon>Pezizomycotina</taxon>
        <taxon>Pezizomycetes</taxon>
        <taxon>Pezizales</taxon>
        <taxon>Morchellaceae</taxon>
        <taxon>Morchella</taxon>
    </lineage>
</organism>
<dbReference type="InterPro" id="IPR030382">
    <property type="entry name" value="MeTrfase_TRM5/TYW2"/>
</dbReference>
<name>A0A3N4KII1_9PEZI</name>
<dbReference type="GO" id="GO:0030488">
    <property type="term" value="P:tRNA methylation"/>
    <property type="evidence" value="ECO:0007669"/>
    <property type="project" value="TreeGrafter"/>
</dbReference>
<evidence type="ECO:0000256" key="6">
    <source>
        <dbReference type="ARBA" id="ARBA00049400"/>
    </source>
</evidence>
<keyword evidence="4" id="KW-0949">S-adenosyl-L-methionine</keyword>
<sequence>MFSRGNITEKARVLRLPHIRGQQVVDLYSGIGYFAFSYAKASAARVWCWEVSPWSVEALRRGAGENGWVVEVVQEGCEVPGGVAGLDERGVGIVVFHESNEFAVGRLRALGVRGVRHVNMGYLPDCRAVWGAAVELLKEEGGTAHVHGNVKVGAEREYEEGVVESFAGLLGEGEGGRGGGRVCCEHVEVVKTYAPGVVHCVFDIRIEDPQQQQQ</sequence>
<evidence type="ECO:0000313" key="9">
    <source>
        <dbReference type="Proteomes" id="UP000277580"/>
    </source>
</evidence>
<evidence type="ECO:0000313" key="8">
    <source>
        <dbReference type="EMBL" id="RPB09149.1"/>
    </source>
</evidence>
<dbReference type="Gene3D" id="3.40.50.150">
    <property type="entry name" value="Vaccinia Virus protein VP39"/>
    <property type="match status" value="1"/>
</dbReference>
<dbReference type="PANTHER" id="PTHR23245">
    <property type="entry name" value="TRNA METHYLTRANSFERASE"/>
    <property type="match status" value="1"/>
</dbReference>
<comment type="catalytic activity">
    <reaction evidence="6">
        <text>4-demethylwyosine(37) in tRNA(Phe) + S-adenosyl-L-methionine = 4-demethyl-7-[(3S)-3-amino-3-carboxypropyl]wyosine(37) in tRNA(Phe) + S-methyl-5'-thioadenosine + H(+)</text>
        <dbReference type="Rhea" id="RHEA:36355"/>
        <dbReference type="Rhea" id="RHEA-COMP:10164"/>
        <dbReference type="Rhea" id="RHEA-COMP:10378"/>
        <dbReference type="ChEBI" id="CHEBI:15378"/>
        <dbReference type="ChEBI" id="CHEBI:17509"/>
        <dbReference type="ChEBI" id="CHEBI:59789"/>
        <dbReference type="ChEBI" id="CHEBI:64315"/>
        <dbReference type="ChEBI" id="CHEBI:73550"/>
        <dbReference type="EC" id="2.5.1.114"/>
    </reaction>
</comment>
<evidence type="ECO:0000259" key="7">
    <source>
        <dbReference type="PROSITE" id="PS51684"/>
    </source>
</evidence>
<dbReference type="EMBL" id="ML119155">
    <property type="protein sequence ID" value="RPB09149.1"/>
    <property type="molecule type" value="Genomic_DNA"/>
</dbReference>
<evidence type="ECO:0000256" key="2">
    <source>
        <dbReference type="ARBA" id="ARBA00012265"/>
    </source>
</evidence>
<keyword evidence="9" id="KW-1185">Reference proteome</keyword>
<proteinExistence type="predicted"/>
<dbReference type="Proteomes" id="UP000277580">
    <property type="component" value="Unassembled WGS sequence"/>
</dbReference>
<evidence type="ECO:0000256" key="5">
    <source>
        <dbReference type="ARBA" id="ARBA00022694"/>
    </source>
</evidence>
<dbReference type="STRING" id="1392247.A0A3N4KII1"/>
<protein>
    <recommendedName>
        <fullName evidence="2">tRNA(Phe) (4-demethylwyosine(37)-C(7)) aminocarboxypropyltransferase</fullName>
        <ecNumber evidence="2">2.5.1.114</ecNumber>
    </recommendedName>
</protein>
<dbReference type="GO" id="GO:0102522">
    <property type="term" value="F:tRNA 4-demethylwyosine alpha-amino-alpha-carboxypropyltransferase activity"/>
    <property type="evidence" value="ECO:0007669"/>
    <property type="project" value="UniProtKB-EC"/>
</dbReference>
<dbReference type="GO" id="GO:0008175">
    <property type="term" value="F:tRNA methyltransferase activity"/>
    <property type="evidence" value="ECO:0007669"/>
    <property type="project" value="TreeGrafter"/>
</dbReference>
<gene>
    <name evidence="8" type="ORF">P167DRAFT_608253</name>
</gene>
<dbReference type="SUPFAM" id="SSF53335">
    <property type="entry name" value="S-adenosyl-L-methionine-dependent methyltransferases"/>
    <property type="match status" value="1"/>
</dbReference>
<dbReference type="OrthoDB" id="2387925at2759"/>
<dbReference type="PANTHER" id="PTHR23245:SF25">
    <property type="entry name" value="TRNA WYBUTOSINE-SYNTHESIZING PROTEIN 2 HOMOLOG"/>
    <property type="match status" value="1"/>
</dbReference>
<comment type="pathway">
    <text evidence="1">tRNA modification; wybutosine-tRNA(Phe) biosynthesis.</text>
</comment>
<dbReference type="AlphaFoldDB" id="A0A3N4KII1"/>
<dbReference type="GO" id="GO:0031591">
    <property type="term" value="P:wybutosine biosynthetic process"/>
    <property type="evidence" value="ECO:0007669"/>
    <property type="project" value="TreeGrafter"/>
</dbReference>
<evidence type="ECO:0000256" key="1">
    <source>
        <dbReference type="ARBA" id="ARBA00004797"/>
    </source>
</evidence>
<dbReference type="InterPro" id="IPR029063">
    <property type="entry name" value="SAM-dependent_MTases_sf"/>
</dbReference>
<keyword evidence="5" id="KW-0819">tRNA processing</keyword>
<evidence type="ECO:0000256" key="3">
    <source>
        <dbReference type="ARBA" id="ARBA00022679"/>
    </source>
</evidence>
<dbReference type="GO" id="GO:0005737">
    <property type="term" value="C:cytoplasm"/>
    <property type="evidence" value="ECO:0007669"/>
    <property type="project" value="TreeGrafter"/>
</dbReference>
<dbReference type="Pfam" id="PF02475">
    <property type="entry name" value="TRM5-TYW2_MTfase"/>
    <property type="match status" value="1"/>
</dbReference>
<evidence type="ECO:0000256" key="4">
    <source>
        <dbReference type="ARBA" id="ARBA00022691"/>
    </source>
</evidence>
<dbReference type="EC" id="2.5.1.114" evidence="2"/>
<dbReference type="InterPro" id="IPR056743">
    <property type="entry name" value="TRM5-TYW2-like_MTfase"/>
</dbReference>